<reference evidence="1" key="2">
    <citation type="journal article" date="2015" name="Fish Shellfish Immunol.">
        <title>Early steps in the European eel (Anguilla anguilla)-Vibrio vulnificus interaction in the gills: Role of the RtxA13 toxin.</title>
        <authorList>
            <person name="Callol A."/>
            <person name="Pajuelo D."/>
            <person name="Ebbesson L."/>
            <person name="Teles M."/>
            <person name="MacKenzie S."/>
            <person name="Amaro C."/>
        </authorList>
    </citation>
    <scope>NUCLEOTIDE SEQUENCE</scope>
</reference>
<reference evidence="1" key="1">
    <citation type="submission" date="2014-11" db="EMBL/GenBank/DDBJ databases">
        <authorList>
            <person name="Amaro Gonzalez C."/>
        </authorList>
    </citation>
    <scope>NUCLEOTIDE SEQUENCE</scope>
</reference>
<proteinExistence type="predicted"/>
<dbReference type="EMBL" id="GBXM01036155">
    <property type="protein sequence ID" value="JAH72422.1"/>
    <property type="molecule type" value="Transcribed_RNA"/>
</dbReference>
<evidence type="ECO:0000313" key="1">
    <source>
        <dbReference type="EMBL" id="JAH72422.1"/>
    </source>
</evidence>
<organism evidence="1">
    <name type="scientific">Anguilla anguilla</name>
    <name type="common">European freshwater eel</name>
    <name type="synonym">Muraena anguilla</name>
    <dbReference type="NCBI Taxonomy" id="7936"/>
    <lineage>
        <taxon>Eukaryota</taxon>
        <taxon>Metazoa</taxon>
        <taxon>Chordata</taxon>
        <taxon>Craniata</taxon>
        <taxon>Vertebrata</taxon>
        <taxon>Euteleostomi</taxon>
        <taxon>Actinopterygii</taxon>
        <taxon>Neopterygii</taxon>
        <taxon>Teleostei</taxon>
        <taxon>Anguilliformes</taxon>
        <taxon>Anguillidae</taxon>
        <taxon>Anguilla</taxon>
    </lineage>
</organism>
<protein>
    <submittedName>
        <fullName evidence="1">Uncharacterized protein</fullName>
    </submittedName>
</protein>
<sequence length="35" mass="3562">MNYSPDTGDLLWRILHGACGVGTAGLSSHTCPGSS</sequence>
<accession>A0A0E9V320</accession>
<name>A0A0E9V320_ANGAN</name>
<dbReference type="AlphaFoldDB" id="A0A0E9V320"/>